<dbReference type="PRINTS" id="PR01345">
    <property type="entry name" value="CERVTRCPTASE"/>
</dbReference>
<organism evidence="2">
    <name type="scientific">Ixodes ricinus</name>
    <name type="common">Common tick</name>
    <name type="synonym">Acarus ricinus</name>
    <dbReference type="NCBI Taxonomy" id="34613"/>
    <lineage>
        <taxon>Eukaryota</taxon>
        <taxon>Metazoa</taxon>
        <taxon>Ecdysozoa</taxon>
        <taxon>Arthropoda</taxon>
        <taxon>Chelicerata</taxon>
        <taxon>Arachnida</taxon>
        <taxon>Acari</taxon>
        <taxon>Parasitiformes</taxon>
        <taxon>Ixodida</taxon>
        <taxon>Ixodoidea</taxon>
        <taxon>Ixodidae</taxon>
        <taxon>Ixodinae</taxon>
        <taxon>Ixodes</taxon>
    </lineage>
</organism>
<evidence type="ECO:0000259" key="1">
    <source>
        <dbReference type="PROSITE" id="PS50878"/>
    </source>
</evidence>
<dbReference type="InterPro" id="IPR000477">
    <property type="entry name" value="RT_dom"/>
</dbReference>
<reference evidence="2" key="1">
    <citation type="submission" date="2016-02" db="EMBL/GenBank/DDBJ databases">
        <title>RNAseq analyses of the midgut from blood- or serum-fed Ixodes ricinus ticks.</title>
        <authorList>
            <person name="Perner J."/>
            <person name="Provaznik J."/>
            <person name="Schrenkova J."/>
            <person name="Urbanova V."/>
            <person name="Ribeiro J.M."/>
            <person name="Kopacek P."/>
        </authorList>
    </citation>
    <scope>NUCLEOTIDE SEQUENCE</scope>
    <source>
        <tissue evidence="2">Gut</tissue>
    </source>
</reference>
<dbReference type="PROSITE" id="PS50878">
    <property type="entry name" value="RT_POL"/>
    <property type="match status" value="1"/>
</dbReference>
<dbReference type="EMBL" id="GEFM01006417">
    <property type="protein sequence ID" value="JAP69379.1"/>
    <property type="molecule type" value="mRNA"/>
</dbReference>
<dbReference type="CDD" id="cd01650">
    <property type="entry name" value="RT_nLTR_like"/>
    <property type="match status" value="1"/>
</dbReference>
<dbReference type="AlphaFoldDB" id="A0A131XQR9"/>
<proteinExistence type="evidence at transcript level"/>
<dbReference type="GO" id="GO:0071897">
    <property type="term" value="P:DNA biosynthetic process"/>
    <property type="evidence" value="ECO:0007669"/>
    <property type="project" value="UniProtKB-ARBA"/>
</dbReference>
<sequence>LSTVTQLLEVTHDFALTINDRQQTDAIFIDLSKAFDRVPHQKLISKLQSVGISHALISWIYSYLVKRKQYVIVNGSTSGMLDVFSGVPQGSVLGPLLFLIYVNDLPACVDPTVKVRLFADDCVIYTTIAGPESQIILNKSLQNINLWCKRWGMKINHDKTAVISITNKKNPLDFSYMLDNKTINKVNEIKYLGVTISSNLKWETHVTNVYSNAFKKLGYLRRKLKNSTSATKLSAYKALVRPVLEYASIIWSPYQDYFDNKLEKIQRIAVRFIYSNYSWRASVTAMLANAKLDTLKDRRKIASLKFLYALYQQQINIAEEKYLKAPFVHSKRTNHNKTMRPYSAKNNTFKYSFFPRVIDDWNKLPEEIVNSTSAQSFAETLTSMN</sequence>
<accession>A0A131XQR9</accession>
<dbReference type="PANTHER" id="PTHR33332">
    <property type="entry name" value="REVERSE TRANSCRIPTASE DOMAIN-CONTAINING PROTEIN"/>
    <property type="match status" value="1"/>
</dbReference>
<evidence type="ECO:0000313" key="2">
    <source>
        <dbReference type="EMBL" id="JAP69379.1"/>
    </source>
</evidence>
<feature type="domain" description="Reverse transcriptase" evidence="1">
    <location>
        <begin position="1"/>
        <end position="196"/>
    </location>
</feature>
<dbReference type="InterPro" id="IPR043502">
    <property type="entry name" value="DNA/RNA_pol_sf"/>
</dbReference>
<protein>
    <recommendedName>
        <fullName evidence="1">Reverse transcriptase domain-containing protein</fullName>
    </recommendedName>
</protein>
<dbReference type="SUPFAM" id="SSF56672">
    <property type="entry name" value="DNA/RNA polymerases"/>
    <property type="match status" value="1"/>
</dbReference>
<name>A0A131XQR9_IXORI</name>
<dbReference type="Pfam" id="PF00078">
    <property type="entry name" value="RVT_1"/>
    <property type="match status" value="1"/>
</dbReference>
<feature type="non-terminal residue" evidence="2">
    <location>
        <position position="1"/>
    </location>
</feature>